<dbReference type="EMBL" id="AP005883">
    <property type="protein sequence ID" value="BAD16536.1"/>
    <property type="molecule type" value="Genomic_DNA"/>
</dbReference>
<evidence type="ECO:0000313" key="3">
    <source>
        <dbReference type="EMBL" id="BAD16532.1"/>
    </source>
</evidence>
<dbReference type="EMBL" id="AP005883">
    <property type="protein sequence ID" value="BAD16540.1"/>
    <property type="molecule type" value="Genomic_DNA"/>
</dbReference>
<dbReference type="EMBL" id="AP005883">
    <property type="protein sequence ID" value="BAD16544.1"/>
    <property type="molecule type" value="Genomic_DNA"/>
</dbReference>
<evidence type="ECO:0000313" key="7">
    <source>
        <dbReference type="Proteomes" id="UP000000763"/>
    </source>
</evidence>
<feature type="region of interest" description="Disordered" evidence="1">
    <location>
        <begin position="44"/>
        <end position="65"/>
    </location>
</feature>
<reference evidence="3" key="1">
    <citation type="submission" date="2002-11" db="EMBL/GenBank/DDBJ databases">
        <title>Oryza sativa nipponbare(GA3) genomic DNA, chromosome 2, PAC clone:P0435E12.</title>
        <authorList>
            <person name="Sasaki T."/>
            <person name="Matsumoto T."/>
            <person name="Katayose Y."/>
        </authorList>
    </citation>
    <scope>NUCLEOTIDE SEQUENCE</scope>
</reference>
<reference evidence="7" key="3">
    <citation type="journal article" date="2008" name="Nucleic Acids Res.">
        <title>The rice annotation project database (RAP-DB): 2008 update.</title>
        <authorList>
            <consortium name="The rice annotation project (RAP)"/>
        </authorList>
    </citation>
    <scope>GENOME REANNOTATION</scope>
    <source>
        <strain evidence="7">cv. Nipponbare</strain>
    </source>
</reference>
<evidence type="ECO:0000256" key="1">
    <source>
        <dbReference type="SAM" id="MobiDB-lite"/>
    </source>
</evidence>
<reference evidence="7" key="2">
    <citation type="journal article" date="2005" name="Nature">
        <title>The map-based sequence of the rice genome.</title>
        <authorList>
            <consortium name="International rice genome sequencing project (IRGSP)"/>
            <person name="Matsumoto T."/>
            <person name="Wu J."/>
            <person name="Kanamori H."/>
            <person name="Katayose Y."/>
            <person name="Fujisawa M."/>
            <person name="Namiki N."/>
            <person name="Mizuno H."/>
            <person name="Yamamoto K."/>
            <person name="Antonio B.A."/>
            <person name="Baba T."/>
            <person name="Sakata K."/>
            <person name="Nagamura Y."/>
            <person name="Aoki H."/>
            <person name="Arikawa K."/>
            <person name="Arita K."/>
            <person name="Bito T."/>
            <person name="Chiden Y."/>
            <person name="Fujitsuka N."/>
            <person name="Fukunaka R."/>
            <person name="Hamada M."/>
            <person name="Harada C."/>
            <person name="Hayashi A."/>
            <person name="Hijishita S."/>
            <person name="Honda M."/>
            <person name="Hosokawa S."/>
            <person name="Ichikawa Y."/>
            <person name="Idonuma A."/>
            <person name="Iijima M."/>
            <person name="Ikeda M."/>
            <person name="Ikeno M."/>
            <person name="Ito K."/>
            <person name="Ito S."/>
            <person name="Ito T."/>
            <person name="Ito Y."/>
            <person name="Ito Y."/>
            <person name="Iwabuchi A."/>
            <person name="Kamiya K."/>
            <person name="Karasawa W."/>
            <person name="Kurita K."/>
            <person name="Katagiri S."/>
            <person name="Kikuta A."/>
            <person name="Kobayashi H."/>
            <person name="Kobayashi N."/>
            <person name="Machita K."/>
            <person name="Maehara T."/>
            <person name="Masukawa M."/>
            <person name="Mizubayashi T."/>
            <person name="Mukai Y."/>
            <person name="Nagasaki H."/>
            <person name="Nagata Y."/>
            <person name="Naito S."/>
            <person name="Nakashima M."/>
            <person name="Nakama Y."/>
            <person name="Nakamichi Y."/>
            <person name="Nakamura M."/>
            <person name="Meguro A."/>
            <person name="Negishi M."/>
            <person name="Ohta I."/>
            <person name="Ohta T."/>
            <person name="Okamoto M."/>
            <person name="Ono N."/>
            <person name="Saji S."/>
            <person name="Sakaguchi M."/>
            <person name="Sakai K."/>
            <person name="Shibata M."/>
            <person name="Shimokawa T."/>
            <person name="Song J."/>
            <person name="Takazaki Y."/>
            <person name="Terasawa K."/>
            <person name="Tsugane M."/>
            <person name="Tsuji K."/>
            <person name="Ueda S."/>
            <person name="Waki K."/>
            <person name="Yamagata H."/>
            <person name="Yamamoto M."/>
            <person name="Yamamoto S."/>
            <person name="Yamane H."/>
            <person name="Yoshiki S."/>
            <person name="Yoshihara R."/>
            <person name="Yukawa K."/>
            <person name="Zhong H."/>
            <person name="Yano M."/>
            <person name="Yuan Q."/>
            <person name="Ouyang S."/>
            <person name="Liu J."/>
            <person name="Jones K.M."/>
            <person name="Gansberger K."/>
            <person name="Moffat K."/>
            <person name="Hill J."/>
            <person name="Bera J."/>
            <person name="Fadrosh D."/>
            <person name="Jin S."/>
            <person name="Johri S."/>
            <person name="Kim M."/>
            <person name="Overton L."/>
            <person name="Reardon M."/>
            <person name="Tsitrin T."/>
            <person name="Vuong H."/>
            <person name="Weaver B."/>
            <person name="Ciecko A."/>
            <person name="Tallon L."/>
            <person name="Jackson J."/>
            <person name="Pai G."/>
            <person name="Aken S.V."/>
            <person name="Utterback T."/>
            <person name="Reidmuller S."/>
            <person name="Feldblyum T."/>
            <person name="Hsiao J."/>
            <person name="Zismann V."/>
            <person name="Iobst S."/>
            <person name="de Vazeille A.R."/>
            <person name="Buell C.R."/>
            <person name="Ying K."/>
            <person name="Li Y."/>
            <person name="Lu T."/>
            <person name="Huang Y."/>
            <person name="Zhao Q."/>
            <person name="Feng Q."/>
            <person name="Zhang L."/>
            <person name="Zhu J."/>
            <person name="Weng Q."/>
            <person name="Mu J."/>
            <person name="Lu Y."/>
            <person name="Fan D."/>
            <person name="Liu Y."/>
            <person name="Guan J."/>
            <person name="Zhang Y."/>
            <person name="Yu S."/>
            <person name="Liu X."/>
            <person name="Zhang Y."/>
            <person name="Hong G."/>
            <person name="Han B."/>
            <person name="Choisne N."/>
            <person name="Demange N."/>
            <person name="Orjeda G."/>
            <person name="Samain S."/>
            <person name="Cattolico L."/>
            <person name="Pelletier E."/>
            <person name="Couloux A."/>
            <person name="Segurens B."/>
            <person name="Wincker P."/>
            <person name="D'Hont A."/>
            <person name="Scarpelli C."/>
            <person name="Weissenbach J."/>
            <person name="Salanoubat M."/>
            <person name="Quetier F."/>
            <person name="Yu Y."/>
            <person name="Kim H.R."/>
            <person name="Rambo T."/>
            <person name="Currie J."/>
            <person name="Collura K."/>
            <person name="Luo M."/>
            <person name="Yang T."/>
            <person name="Ammiraju J.S.S."/>
            <person name="Engler F."/>
            <person name="Soderlund C."/>
            <person name="Wing R.A."/>
            <person name="Palmer L.E."/>
            <person name="de la Bastide M."/>
            <person name="Spiegel L."/>
            <person name="Nascimento L."/>
            <person name="Zutavern T."/>
            <person name="O'Shaughnessy A."/>
            <person name="Dike S."/>
            <person name="Dedhia N."/>
            <person name="Preston R."/>
            <person name="Balija V."/>
            <person name="McCombie W.R."/>
            <person name="Chow T."/>
            <person name="Chen H."/>
            <person name="Chung M."/>
            <person name="Chen C."/>
            <person name="Shaw J."/>
            <person name="Wu H."/>
            <person name="Hsiao K."/>
            <person name="Chao Y."/>
            <person name="Chu M."/>
            <person name="Cheng C."/>
            <person name="Hour A."/>
            <person name="Lee P."/>
            <person name="Lin S."/>
            <person name="Lin Y."/>
            <person name="Liou J."/>
            <person name="Liu S."/>
            <person name="Hsing Y."/>
            <person name="Raghuvanshi S."/>
            <person name="Mohanty A."/>
            <person name="Bharti A.K."/>
            <person name="Gaur A."/>
            <person name="Gupta V."/>
            <person name="Kumar D."/>
            <person name="Ravi V."/>
            <person name="Vij S."/>
            <person name="Kapur A."/>
            <person name="Khurana P."/>
            <person name="Khurana P."/>
            <person name="Khurana J.P."/>
            <person name="Tyagi A.K."/>
            <person name="Gaikwad K."/>
            <person name="Singh A."/>
            <person name="Dalal V."/>
            <person name="Srivastava S."/>
            <person name="Dixit A."/>
            <person name="Pal A.K."/>
            <person name="Ghazi I.A."/>
            <person name="Yadav M."/>
            <person name="Pandit A."/>
            <person name="Bhargava A."/>
            <person name="Sureshbabu K."/>
            <person name="Batra K."/>
            <person name="Sharma T.R."/>
            <person name="Mohapatra T."/>
            <person name="Singh N.K."/>
            <person name="Messing J."/>
            <person name="Nelson A.B."/>
            <person name="Fuks G."/>
            <person name="Kavchok S."/>
            <person name="Keizer G."/>
            <person name="Linton E."/>
            <person name="Llaca V."/>
            <person name="Song R."/>
            <person name="Tanyolac B."/>
            <person name="Young S."/>
            <person name="Ho-Il K."/>
            <person name="Hahn J.H."/>
            <person name="Sangsakoo G."/>
            <person name="Vanavichit A."/>
            <person name="de Mattos Luiz.A.T."/>
            <person name="Zimmer P.D."/>
            <person name="Malone G."/>
            <person name="Dellagostin O."/>
            <person name="de Oliveira A.C."/>
            <person name="Bevan M."/>
            <person name="Bancroft I."/>
            <person name="Minx P."/>
            <person name="Cordum H."/>
            <person name="Wilson R."/>
            <person name="Cheng Z."/>
            <person name="Jin W."/>
            <person name="Jiang J."/>
            <person name="Leong S.A."/>
            <person name="Iwama H."/>
            <person name="Gojobori T."/>
            <person name="Itoh T."/>
            <person name="Niimura Y."/>
            <person name="Fujii Y."/>
            <person name="Habara T."/>
            <person name="Sakai H."/>
            <person name="Sato Y."/>
            <person name="Wilson G."/>
            <person name="Kumar K."/>
            <person name="McCouch S."/>
            <person name="Juretic N."/>
            <person name="Hoen D."/>
            <person name="Wright S."/>
            <person name="Bruskiewich R."/>
            <person name="Bureau T."/>
            <person name="Miyao A."/>
            <person name="Hirochika H."/>
            <person name="Nishikawa T."/>
            <person name="Kadowaki K."/>
            <person name="Sugiura M."/>
            <person name="Burr B."/>
            <person name="Sasaki T."/>
        </authorList>
    </citation>
    <scope>NUCLEOTIDE SEQUENCE [LARGE SCALE GENOMIC DNA]</scope>
    <source>
        <strain evidence="7">cv. Nipponbare</strain>
    </source>
</reference>
<feature type="region of interest" description="Disordered" evidence="1">
    <location>
        <begin position="82"/>
        <end position="126"/>
    </location>
</feature>
<proteinExistence type="predicted"/>
<sequence length="126" mass="13232">MRKGNYGSAASPLPSARRRLDANARAAAETRLLCALPPSIDSRRCGTGAPLPSAPMRSADAEESRTSGMRRRCCVCVMGRAESKTRGAEEDGPPPFAASPAPDSGRRHGGSPAATIIARSPAFQRR</sequence>
<evidence type="ECO:0000313" key="4">
    <source>
        <dbReference type="EMBL" id="BAD16536.1"/>
    </source>
</evidence>
<evidence type="ECO:0000313" key="6">
    <source>
        <dbReference type="EMBL" id="BAD16544.1"/>
    </source>
</evidence>
<dbReference type="EMBL" id="AP005883">
    <property type="protein sequence ID" value="BAD16529.1"/>
    <property type="molecule type" value="Genomic_DNA"/>
</dbReference>
<evidence type="ECO:0000313" key="2">
    <source>
        <dbReference type="EMBL" id="BAD16529.1"/>
    </source>
</evidence>
<gene>
    <name evidence="2" type="ORF">P0435E12.15</name>
    <name evidence="3" type="ORF">P0435E12.18</name>
    <name evidence="4" type="ORF">P0435E12.22</name>
    <name evidence="5" type="ORF">P0435E12.26</name>
    <name evidence="6" type="ORF">P0435E12.30</name>
</gene>
<evidence type="ECO:0000313" key="5">
    <source>
        <dbReference type="EMBL" id="BAD16540.1"/>
    </source>
</evidence>
<dbReference type="Proteomes" id="UP000000763">
    <property type="component" value="Chromosome 2"/>
</dbReference>
<protein>
    <submittedName>
        <fullName evidence="3">Uncharacterized protein</fullName>
    </submittedName>
</protein>
<dbReference type="EMBL" id="AP005883">
    <property type="protein sequence ID" value="BAD16532.1"/>
    <property type="molecule type" value="Genomic_DNA"/>
</dbReference>
<feature type="region of interest" description="Disordered" evidence="1">
    <location>
        <begin position="1"/>
        <end position="24"/>
    </location>
</feature>
<accession>Q6YU27</accession>
<organism evidence="3 7">
    <name type="scientific">Oryza sativa subsp. japonica</name>
    <name type="common">Rice</name>
    <dbReference type="NCBI Taxonomy" id="39947"/>
    <lineage>
        <taxon>Eukaryota</taxon>
        <taxon>Viridiplantae</taxon>
        <taxon>Streptophyta</taxon>
        <taxon>Embryophyta</taxon>
        <taxon>Tracheophyta</taxon>
        <taxon>Spermatophyta</taxon>
        <taxon>Magnoliopsida</taxon>
        <taxon>Liliopsida</taxon>
        <taxon>Poales</taxon>
        <taxon>Poaceae</taxon>
        <taxon>BOP clade</taxon>
        <taxon>Oryzoideae</taxon>
        <taxon>Oryzeae</taxon>
        <taxon>Oryzinae</taxon>
        <taxon>Oryza</taxon>
        <taxon>Oryza sativa</taxon>
    </lineage>
</organism>
<dbReference type="AlphaFoldDB" id="Q6YU27"/>
<name>Q6YU27_ORYSJ</name>